<accession>A0A200RAZ7</accession>
<dbReference type="FunFam" id="3.30.70.330:FF:000719">
    <property type="entry name" value="Predicted protein"/>
    <property type="match status" value="1"/>
</dbReference>
<dbReference type="OrthoDB" id="443401at2759"/>
<evidence type="ECO:0000256" key="5">
    <source>
        <dbReference type="SAM" id="MobiDB-lite"/>
    </source>
</evidence>
<comment type="caution">
    <text evidence="8">The sequence shown here is derived from an EMBL/GenBank/DDBJ whole genome shotgun (WGS) entry which is preliminary data.</text>
</comment>
<dbReference type="CDD" id="cd12257">
    <property type="entry name" value="RRM1_RBM26_like"/>
    <property type="match status" value="1"/>
</dbReference>
<keyword evidence="1 2" id="KW-0694">RNA-binding</keyword>
<dbReference type="InterPro" id="IPR035979">
    <property type="entry name" value="RBD_domain_sf"/>
</dbReference>
<feature type="compositionally biased region" description="Polar residues" evidence="5">
    <location>
        <begin position="403"/>
        <end position="413"/>
    </location>
</feature>
<feature type="compositionally biased region" description="Polar residues" evidence="5">
    <location>
        <begin position="100"/>
        <end position="116"/>
    </location>
</feature>
<feature type="coiled-coil region" evidence="4">
    <location>
        <begin position="759"/>
        <end position="793"/>
    </location>
</feature>
<dbReference type="SUPFAM" id="SSF54928">
    <property type="entry name" value="RNA-binding domain, RBD"/>
    <property type="match status" value="2"/>
</dbReference>
<feature type="region of interest" description="Disordered" evidence="5">
    <location>
        <begin position="86"/>
        <end position="205"/>
    </location>
</feature>
<feature type="compositionally biased region" description="Polar residues" evidence="5">
    <location>
        <begin position="1032"/>
        <end position="1043"/>
    </location>
</feature>
<evidence type="ECO:0000256" key="4">
    <source>
        <dbReference type="SAM" id="Coils"/>
    </source>
</evidence>
<dbReference type="GO" id="GO:0005634">
    <property type="term" value="C:nucleus"/>
    <property type="evidence" value="ECO:0007669"/>
    <property type="project" value="TreeGrafter"/>
</dbReference>
<dbReference type="InParanoid" id="A0A200RAZ7"/>
<keyword evidence="9" id="KW-1185">Reference proteome</keyword>
<reference evidence="8 9" key="1">
    <citation type="journal article" date="2017" name="Mol. Plant">
        <title>The Genome of Medicinal Plant Macleaya cordata Provides New Insights into Benzylisoquinoline Alkaloids Metabolism.</title>
        <authorList>
            <person name="Liu X."/>
            <person name="Liu Y."/>
            <person name="Huang P."/>
            <person name="Ma Y."/>
            <person name="Qing Z."/>
            <person name="Tang Q."/>
            <person name="Cao H."/>
            <person name="Cheng P."/>
            <person name="Zheng Y."/>
            <person name="Yuan Z."/>
            <person name="Zhou Y."/>
            <person name="Liu J."/>
            <person name="Tang Z."/>
            <person name="Zhuo Y."/>
            <person name="Zhang Y."/>
            <person name="Yu L."/>
            <person name="Huang J."/>
            <person name="Yang P."/>
            <person name="Peng Q."/>
            <person name="Zhang J."/>
            <person name="Jiang W."/>
            <person name="Zhang Z."/>
            <person name="Lin K."/>
            <person name="Ro D.K."/>
            <person name="Chen X."/>
            <person name="Xiong X."/>
            <person name="Shang Y."/>
            <person name="Huang S."/>
            <person name="Zeng J."/>
        </authorList>
    </citation>
    <scope>NUCLEOTIDE SEQUENCE [LARGE SCALE GENOMIC DNA]</scope>
    <source>
        <strain evidence="9">cv. BLH2017</strain>
        <tissue evidence="8">Root</tissue>
    </source>
</reference>
<dbReference type="PANTHER" id="PTHR14398:SF0">
    <property type="entry name" value="ZINC FINGER PROTEIN SWM"/>
    <property type="match status" value="1"/>
</dbReference>
<feature type="compositionally biased region" description="Low complexity" evidence="5">
    <location>
        <begin position="1009"/>
        <end position="1030"/>
    </location>
</feature>
<name>A0A200RAZ7_MACCD</name>
<evidence type="ECO:0000259" key="6">
    <source>
        <dbReference type="PROSITE" id="PS50102"/>
    </source>
</evidence>
<evidence type="ECO:0000256" key="2">
    <source>
        <dbReference type="PROSITE-ProRule" id="PRU00176"/>
    </source>
</evidence>
<feature type="compositionally biased region" description="Acidic residues" evidence="5">
    <location>
        <begin position="118"/>
        <end position="130"/>
    </location>
</feature>
<dbReference type="InterPro" id="IPR012677">
    <property type="entry name" value="Nucleotide-bd_a/b_plait_sf"/>
</dbReference>
<dbReference type="Proteomes" id="UP000195402">
    <property type="component" value="Unassembled WGS sequence"/>
</dbReference>
<feature type="region of interest" description="Disordered" evidence="5">
    <location>
        <begin position="821"/>
        <end position="879"/>
    </location>
</feature>
<dbReference type="FunCoup" id="A0A200RAZ7">
    <property type="interactions" value="1714"/>
</dbReference>
<dbReference type="GO" id="GO:0003723">
    <property type="term" value="F:RNA binding"/>
    <property type="evidence" value="ECO:0007669"/>
    <property type="project" value="UniProtKB-UniRule"/>
</dbReference>
<feature type="compositionally biased region" description="Polar residues" evidence="5">
    <location>
        <begin position="1061"/>
        <end position="1075"/>
    </location>
</feature>
<dbReference type="GO" id="GO:0008270">
    <property type="term" value="F:zinc ion binding"/>
    <property type="evidence" value="ECO:0007669"/>
    <property type="project" value="UniProtKB-KW"/>
</dbReference>
<dbReference type="PROSITE" id="PS50102">
    <property type="entry name" value="RRM"/>
    <property type="match status" value="1"/>
</dbReference>
<evidence type="ECO:0000256" key="1">
    <source>
        <dbReference type="ARBA" id="ARBA00022884"/>
    </source>
</evidence>
<dbReference type="PROSITE" id="PS50103">
    <property type="entry name" value="ZF_C3H1"/>
    <property type="match status" value="1"/>
</dbReference>
<feature type="domain" description="RRM" evidence="6">
    <location>
        <begin position="605"/>
        <end position="677"/>
    </location>
</feature>
<feature type="region of interest" description="Disordered" evidence="5">
    <location>
        <begin position="395"/>
        <end position="427"/>
    </location>
</feature>
<keyword evidence="3" id="KW-0479">Metal-binding</keyword>
<evidence type="ECO:0000256" key="3">
    <source>
        <dbReference type="PROSITE-ProRule" id="PRU00723"/>
    </source>
</evidence>
<evidence type="ECO:0000313" key="8">
    <source>
        <dbReference type="EMBL" id="OVA19885.1"/>
    </source>
</evidence>
<dbReference type="PANTHER" id="PTHR14398">
    <property type="entry name" value="RNA RECOGNITION RRM/RNP DOMAIN"/>
    <property type="match status" value="1"/>
</dbReference>
<dbReference type="OMA" id="ANAKCWQ"/>
<feature type="compositionally biased region" description="Polar residues" evidence="5">
    <location>
        <begin position="176"/>
        <end position="185"/>
    </location>
</feature>
<dbReference type="EMBL" id="MVGT01000168">
    <property type="protein sequence ID" value="OVA19885.1"/>
    <property type="molecule type" value="Genomic_DNA"/>
</dbReference>
<dbReference type="Gene3D" id="3.30.70.330">
    <property type="match status" value="1"/>
</dbReference>
<dbReference type="Pfam" id="PF00076">
    <property type="entry name" value="RRM_1"/>
    <property type="match status" value="1"/>
</dbReference>
<sequence>MFRHCGQVYQYNVIAMTEADPLILAKYVAALLKKDKPIKELQNLCAENLVEFLGPGTNSFVTNLFEALEDGSIVSTTKSLDSVEEVEPSSSLATVHPTELNKSSLKTEELSPSGQLSDSEEREISDDDDDDRNHKHRRRETRSQSFEKDVQDQYLRRQNRKRNRPFDNGHMFLESDPQSSGSQKEYNPAPLGTDLSSKFEKRRPGLAPFPRAHFELSQRTRVNQGIRGEGGSRLDLSTPLGRLPIGRGRGRTSGLWSQHDSRFTSVGTLEFASQMAPQGPATSLFAGRGLQNAATTQNTSWGAFGLIPGMPNGGLDALHPLMQGTLRPPINPSLGIGIPRQRCRDFEERGFCLRGDMCPMEHGVNRIVVEDVQSLSQFNLPVSLPSARVLGKPAGSGPLPTVSGPSSLSTNSKGLHGKSSMAGTNGDGLGMNGMLSASASAGEADLYDPDQPLWNNNCPEASSSLLRLSSPKIDDAEPLWNADPSDRQNFRLSDGNGSDFPGRNITTAVGSQGTNSSVWGRIGNSGNKVEATGKNDGTVASMGYLGNETKEDQVEGLPGGSGNVHQRKWTVSEDVGPKAKTSAATSRLQNDPARITERTSQKAQRTLFVNGIPLKSNKKEALLSHFQKFGEVIDIYIPLNSERAFVQFSTREEAESALKAPDAVMGNRFIKLWWANRDSIPENGVSSGKIACAVPRGLTATSIPPQSSSADRGKENIPSVALKVTAMPAPAPETSLPAAVNVRHAVTNGPKDAPSQKKLENLELLKEELRLKQQMLDQKRNDFRRQLDKLEKQAVPVKSESTTQQVGKKHKVEMVTDIAKSATPKPTHPGRAGVRPEVEKMRDKNSLGENLASPSSKTNSTAVLQSARSLMPSSHPSAPQVSPFLVNRFKLDNRPTSFRILPPLPADLVNVAILKEHFSSFGDLSTVELEDAEADTSSALSEPSENRSARITFTTRRSAERAFLNGKCWEDHNLEFLWLTTSSNSSNNSGRENTPTPTAKGLSDAEVLTKAAVSGSSTSSTVKSTPSESEAAATTGNGESVNSEEMKGGIKPMDLVEAHGSSPTTMSSCETQSPKAHNLIHEDGQNVESSQ</sequence>
<feature type="compositionally biased region" description="Polar residues" evidence="5">
    <location>
        <begin position="852"/>
        <end position="879"/>
    </location>
</feature>
<keyword evidence="3" id="KW-0863">Zinc-finger</keyword>
<feature type="region of interest" description="Disordered" evidence="5">
    <location>
        <begin position="981"/>
        <end position="1091"/>
    </location>
</feature>
<dbReference type="AlphaFoldDB" id="A0A200RAZ7"/>
<dbReference type="SMART" id="SM00356">
    <property type="entry name" value="ZnF_C3H1"/>
    <property type="match status" value="1"/>
</dbReference>
<keyword evidence="3" id="KW-0862">Zinc</keyword>
<dbReference type="SMART" id="SM00360">
    <property type="entry name" value="RRM"/>
    <property type="match status" value="1"/>
</dbReference>
<feature type="compositionally biased region" description="Basic and acidic residues" evidence="5">
    <location>
        <begin position="834"/>
        <end position="846"/>
    </location>
</feature>
<feature type="domain" description="C3H1-type" evidence="7">
    <location>
        <begin position="337"/>
        <end position="365"/>
    </location>
</feature>
<dbReference type="InterPro" id="IPR000504">
    <property type="entry name" value="RRM_dom"/>
</dbReference>
<organism evidence="8 9">
    <name type="scientific">Macleaya cordata</name>
    <name type="common">Five-seeded plume-poppy</name>
    <name type="synonym">Bocconia cordata</name>
    <dbReference type="NCBI Taxonomy" id="56857"/>
    <lineage>
        <taxon>Eukaryota</taxon>
        <taxon>Viridiplantae</taxon>
        <taxon>Streptophyta</taxon>
        <taxon>Embryophyta</taxon>
        <taxon>Tracheophyta</taxon>
        <taxon>Spermatophyta</taxon>
        <taxon>Magnoliopsida</taxon>
        <taxon>Ranunculales</taxon>
        <taxon>Papaveraceae</taxon>
        <taxon>Papaveroideae</taxon>
        <taxon>Macleaya</taxon>
    </lineage>
</organism>
<dbReference type="InterPro" id="IPR000571">
    <property type="entry name" value="Znf_CCCH"/>
</dbReference>
<keyword evidence="4" id="KW-0175">Coiled coil</keyword>
<gene>
    <name evidence="8" type="ORF">BVC80_233g37</name>
</gene>
<dbReference type="STRING" id="56857.A0A200RAZ7"/>
<feature type="region of interest" description="Disordered" evidence="5">
    <location>
        <begin position="226"/>
        <end position="256"/>
    </location>
</feature>
<protein>
    <submittedName>
        <fullName evidence="8">RNA recognition motif domain</fullName>
    </submittedName>
</protein>
<evidence type="ECO:0000313" key="9">
    <source>
        <dbReference type="Proteomes" id="UP000195402"/>
    </source>
</evidence>
<feature type="region of interest" description="Disordered" evidence="5">
    <location>
        <begin position="552"/>
        <end position="582"/>
    </location>
</feature>
<evidence type="ECO:0000259" key="7">
    <source>
        <dbReference type="PROSITE" id="PS50103"/>
    </source>
</evidence>
<feature type="zinc finger region" description="C3H1-type" evidence="3">
    <location>
        <begin position="337"/>
        <end position="365"/>
    </location>
</feature>
<dbReference type="InterPro" id="IPR045137">
    <property type="entry name" value="RBM26/27"/>
</dbReference>
<proteinExistence type="predicted"/>
<feature type="compositionally biased region" description="Basic and acidic residues" evidence="5">
    <location>
        <begin position="141"/>
        <end position="155"/>
    </location>
</feature>